<dbReference type="RefSeq" id="WP_345524467.1">
    <property type="nucleotide sequence ID" value="NZ_BAABKN010000001.1"/>
</dbReference>
<evidence type="ECO:0000256" key="3">
    <source>
        <dbReference type="ARBA" id="ARBA00022723"/>
    </source>
</evidence>
<comment type="caution">
    <text evidence="7">The sequence shown here is derived from an EMBL/GenBank/DDBJ whole genome shotgun (WGS) entry which is preliminary data.</text>
</comment>
<organism evidence="7 8">
    <name type="scientific">Nocardioides endophyticus</name>
    <dbReference type="NCBI Taxonomy" id="1353775"/>
    <lineage>
        <taxon>Bacteria</taxon>
        <taxon>Bacillati</taxon>
        <taxon>Actinomycetota</taxon>
        <taxon>Actinomycetes</taxon>
        <taxon>Propionibacteriales</taxon>
        <taxon>Nocardioidaceae</taxon>
        <taxon>Nocardioides</taxon>
    </lineage>
</organism>
<protein>
    <submittedName>
        <fullName evidence="7">Phenylacetaldoxime dehydratase family protein</fullName>
    </submittedName>
</protein>
<sequence length="359" mass="40289">MSEHDQPVFPESDVPLREFGYPDGVEHLVYAQFGLQARAEGHGPQFASQMKALFGVEDGPIRVERCHGWDAKGFHEDIMMAYWLNLDTFERWIKSPDVVAWWDDLPEQGEVGYWREIMTPDVGRVNFAGFGLQADRLVGCTHAMRAVPSDKWGYWGGYRDRFDVTSSGDQLASDIGDELPPPVHQDTFGRRVSVAAPNNICFVREGVVSTFISSPVERAMWEAEVEPALDKWVQYLIDNPALSGALSTRRTVEQDLETGEDLEKYSILCYFLTLRHLERAARTQPSHLALYNTFSGLMEQFAAEGIVPELQTWVDQHVLPRGALRLDYVNCHPQSGFLGFFQADEAASVVGSEIGAVTA</sequence>
<dbReference type="Pfam" id="PF13816">
    <property type="entry name" value="Dehydratase_hem"/>
    <property type="match status" value="1"/>
</dbReference>
<keyword evidence="3" id="KW-0479">Metal-binding</keyword>
<evidence type="ECO:0000256" key="2">
    <source>
        <dbReference type="ARBA" id="ARBA00022617"/>
    </source>
</evidence>
<evidence type="ECO:0000256" key="4">
    <source>
        <dbReference type="ARBA" id="ARBA00023004"/>
    </source>
</evidence>
<evidence type="ECO:0000256" key="5">
    <source>
        <dbReference type="ARBA" id="ARBA00023239"/>
    </source>
</evidence>
<evidence type="ECO:0000256" key="6">
    <source>
        <dbReference type="ARBA" id="ARBA00034312"/>
    </source>
</evidence>
<gene>
    <name evidence="7" type="ORF">GCM10023350_00350</name>
</gene>
<comment type="cofactor">
    <cofactor evidence="1">
        <name>heme b</name>
        <dbReference type="ChEBI" id="CHEBI:60344"/>
    </cofactor>
</comment>
<keyword evidence="8" id="KW-1185">Reference proteome</keyword>
<accession>A0ABP8Y5C0</accession>
<keyword evidence="4" id="KW-0408">Iron</keyword>
<proteinExistence type="inferred from homology"/>
<dbReference type="InterPro" id="IPR025702">
    <property type="entry name" value="OXD"/>
</dbReference>
<evidence type="ECO:0000256" key="1">
    <source>
        <dbReference type="ARBA" id="ARBA00001970"/>
    </source>
</evidence>
<comment type="similarity">
    <text evidence="6">Belongs to the heme-containing dehydratase family.</text>
</comment>
<evidence type="ECO:0000313" key="8">
    <source>
        <dbReference type="Proteomes" id="UP001499882"/>
    </source>
</evidence>
<name>A0ABP8Y5C0_9ACTN</name>
<keyword evidence="5" id="KW-0456">Lyase</keyword>
<keyword evidence="2" id="KW-0349">Heme</keyword>
<dbReference type="EMBL" id="BAABKN010000001">
    <property type="protein sequence ID" value="GAA4722237.1"/>
    <property type="molecule type" value="Genomic_DNA"/>
</dbReference>
<evidence type="ECO:0000313" key="7">
    <source>
        <dbReference type="EMBL" id="GAA4722237.1"/>
    </source>
</evidence>
<dbReference type="Proteomes" id="UP001499882">
    <property type="component" value="Unassembled WGS sequence"/>
</dbReference>
<reference evidence="8" key="1">
    <citation type="journal article" date="2019" name="Int. J. Syst. Evol. Microbiol.">
        <title>The Global Catalogue of Microorganisms (GCM) 10K type strain sequencing project: providing services to taxonomists for standard genome sequencing and annotation.</title>
        <authorList>
            <consortium name="The Broad Institute Genomics Platform"/>
            <consortium name="The Broad Institute Genome Sequencing Center for Infectious Disease"/>
            <person name="Wu L."/>
            <person name="Ma J."/>
        </authorList>
    </citation>
    <scope>NUCLEOTIDE SEQUENCE [LARGE SCALE GENOMIC DNA]</scope>
    <source>
        <strain evidence="8">JCM 18532</strain>
    </source>
</reference>